<name>A0ABQ7GFT1_DUNSA</name>
<feature type="region of interest" description="Disordered" evidence="1">
    <location>
        <begin position="321"/>
        <end position="347"/>
    </location>
</feature>
<keyword evidence="3" id="KW-1185">Reference proteome</keyword>
<reference evidence="2" key="1">
    <citation type="submission" date="2017-08" db="EMBL/GenBank/DDBJ databases">
        <authorList>
            <person name="Polle J.E."/>
            <person name="Barry K."/>
            <person name="Cushman J."/>
            <person name="Schmutz J."/>
            <person name="Tran D."/>
            <person name="Hathwaick L.T."/>
            <person name="Yim W.C."/>
            <person name="Jenkins J."/>
            <person name="Mckie-Krisberg Z.M."/>
            <person name="Prochnik S."/>
            <person name="Lindquist E."/>
            <person name="Dockter R.B."/>
            <person name="Adam C."/>
            <person name="Molina H."/>
            <person name="Bunkerborg J."/>
            <person name="Jin E."/>
            <person name="Buchheim M."/>
            <person name="Magnuson J."/>
        </authorList>
    </citation>
    <scope>NUCLEOTIDE SEQUENCE</scope>
    <source>
        <strain evidence="2">CCAP 19/18</strain>
    </source>
</reference>
<feature type="region of interest" description="Disordered" evidence="1">
    <location>
        <begin position="259"/>
        <end position="280"/>
    </location>
</feature>
<gene>
    <name evidence="2" type="ORF">DUNSADRAFT_10239</name>
</gene>
<evidence type="ECO:0008006" key="4">
    <source>
        <dbReference type="Google" id="ProtNLM"/>
    </source>
</evidence>
<feature type="region of interest" description="Disordered" evidence="1">
    <location>
        <begin position="1"/>
        <end position="46"/>
    </location>
</feature>
<evidence type="ECO:0000256" key="1">
    <source>
        <dbReference type="SAM" id="MobiDB-lite"/>
    </source>
</evidence>
<sequence>MPSSSAAAGEAASSSPPRTSRTGLDIRSNPLSCRSLGSSNQSPNSLHRLRESAWSVGLAALSPKKFGGSVRGRREGAKGSPLLSGLGQRRVGCEPCSSGNASERCAARTDVAGEHAGLNGVGGVQEGLARTSDATSARSSPSRVGQSHSQQQQHSLRDRGVGGTRSGSVHSELEQRKHQQGQGDAHGGGGGEDEVEVLYPLYLAESSFEGGRIGAISSESDVDSSSEMGMSVEGSGSQLWRAAGRAWLDGFSGCLGKATSPRAVPPSPGTPRHSLGKTTAVASSTDVTNPLATAEFFPVNPKASPIPDTVHKGYRVGRGSVEQQHRTLRGAQASPDRSSHQRTSNTIDAKRTDCCGVGMQLPGECDDDKEPQHLLTYLDRAARCSSSLNDPASEPHSQRLTLGAHHHTNLLSWLGQSLRRSRRIKPTCA</sequence>
<evidence type="ECO:0000313" key="3">
    <source>
        <dbReference type="Proteomes" id="UP000815325"/>
    </source>
</evidence>
<feature type="region of interest" description="Disordered" evidence="1">
    <location>
        <begin position="64"/>
        <end position="193"/>
    </location>
</feature>
<feature type="compositionally biased region" description="Low complexity" evidence="1">
    <location>
        <begin position="1"/>
        <end position="15"/>
    </location>
</feature>
<feature type="compositionally biased region" description="Low complexity" evidence="1">
    <location>
        <begin position="129"/>
        <end position="154"/>
    </location>
</feature>
<dbReference type="EMBL" id="MU069810">
    <property type="protein sequence ID" value="KAF5833449.1"/>
    <property type="molecule type" value="Genomic_DNA"/>
</dbReference>
<feature type="compositionally biased region" description="Polar residues" evidence="1">
    <location>
        <begin position="29"/>
        <end position="45"/>
    </location>
</feature>
<dbReference type="Proteomes" id="UP000815325">
    <property type="component" value="Unassembled WGS sequence"/>
</dbReference>
<evidence type="ECO:0000313" key="2">
    <source>
        <dbReference type="EMBL" id="KAF5833449.1"/>
    </source>
</evidence>
<organism evidence="2 3">
    <name type="scientific">Dunaliella salina</name>
    <name type="common">Green alga</name>
    <name type="synonym">Protococcus salinus</name>
    <dbReference type="NCBI Taxonomy" id="3046"/>
    <lineage>
        <taxon>Eukaryota</taxon>
        <taxon>Viridiplantae</taxon>
        <taxon>Chlorophyta</taxon>
        <taxon>core chlorophytes</taxon>
        <taxon>Chlorophyceae</taxon>
        <taxon>CS clade</taxon>
        <taxon>Chlamydomonadales</taxon>
        <taxon>Dunaliellaceae</taxon>
        <taxon>Dunaliella</taxon>
    </lineage>
</organism>
<accession>A0ABQ7GFT1</accession>
<protein>
    <recommendedName>
        <fullName evidence="4">Encoded protein</fullName>
    </recommendedName>
</protein>
<comment type="caution">
    <text evidence="2">The sequence shown here is derived from an EMBL/GenBank/DDBJ whole genome shotgun (WGS) entry which is preliminary data.</text>
</comment>
<proteinExistence type="predicted"/>